<keyword evidence="5" id="KW-1185">Reference proteome</keyword>
<accession>A0A1X0NKZ2</accession>
<dbReference type="AlphaFoldDB" id="A0A1X0NKZ2"/>
<dbReference type="GO" id="GO:0031267">
    <property type="term" value="F:small GTPase binding"/>
    <property type="evidence" value="ECO:0007669"/>
    <property type="project" value="TreeGrafter"/>
</dbReference>
<dbReference type="GO" id="GO:0006913">
    <property type="term" value="P:nucleocytoplasmic transport"/>
    <property type="evidence" value="ECO:0007669"/>
    <property type="project" value="TreeGrafter"/>
</dbReference>
<evidence type="ECO:0000256" key="3">
    <source>
        <dbReference type="ARBA" id="ARBA00022737"/>
    </source>
</evidence>
<dbReference type="InterPro" id="IPR001611">
    <property type="entry name" value="Leu-rich_rpt"/>
</dbReference>
<organism evidence="4 5">
    <name type="scientific">Trypanosoma theileri</name>
    <dbReference type="NCBI Taxonomy" id="67003"/>
    <lineage>
        <taxon>Eukaryota</taxon>
        <taxon>Discoba</taxon>
        <taxon>Euglenozoa</taxon>
        <taxon>Kinetoplastea</taxon>
        <taxon>Metakinetoplastina</taxon>
        <taxon>Trypanosomatida</taxon>
        <taxon>Trypanosomatidae</taxon>
        <taxon>Trypanosoma</taxon>
    </lineage>
</organism>
<dbReference type="GO" id="GO:0048471">
    <property type="term" value="C:perinuclear region of cytoplasm"/>
    <property type="evidence" value="ECO:0007669"/>
    <property type="project" value="TreeGrafter"/>
</dbReference>
<dbReference type="GO" id="GO:0016301">
    <property type="term" value="F:kinase activity"/>
    <property type="evidence" value="ECO:0007669"/>
    <property type="project" value="UniProtKB-KW"/>
</dbReference>
<sequence length="185" mass="20141">MPPRPTKPAGKKTGKTVRAKPISLRDLYIKSCAEVGQNPNSAMLDFLSTNTSSSSIECIDVSRNYLGDKGVLPLLAVVDRCQNLQEINLAENGLRNNAIRALCISAVKHPSLRCIDVSDNYISEGAAVHLQHLLEDNPRIRWLGIDNTKIDVEWRVKLRDLVRANAAAAAAEAAAAEQDVSGQEN</sequence>
<gene>
    <name evidence="4" type="ORF">TM35_000351100</name>
</gene>
<evidence type="ECO:0000256" key="2">
    <source>
        <dbReference type="ARBA" id="ARBA00022614"/>
    </source>
</evidence>
<keyword evidence="3" id="KW-0677">Repeat</keyword>
<dbReference type="GO" id="GO:0005634">
    <property type="term" value="C:nucleus"/>
    <property type="evidence" value="ECO:0007669"/>
    <property type="project" value="TreeGrafter"/>
</dbReference>
<proteinExistence type="predicted"/>
<keyword evidence="4" id="KW-0418">Kinase</keyword>
<dbReference type="InterPro" id="IPR027038">
    <property type="entry name" value="RanGap"/>
</dbReference>
<keyword evidence="1" id="KW-0343">GTPase activation</keyword>
<dbReference type="VEuPathDB" id="TriTrypDB:TM35_000351100"/>
<dbReference type="EMBL" id="NBCO01000035">
    <property type="protein sequence ID" value="ORC85366.1"/>
    <property type="molecule type" value="Genomic_DNA"/>
</dbReference>
<dbReference type="Gene3D" id="3.80.10.10">
    <property type="entry name" value="Ribonuclease Inhibitor"/>
    <property type="match status" value="1"/>
</dbReference>
<dbReference type="SUPFAM" id="SSF52047">
    <property type="entry name" value="RNI-like"/>
    <property type="match status" value="1"/>
</dbReference>
<dbReference type="Proteomes" id="UP000192257">
    <property type="component" value="Unassembled WGS sequence"/>
</dbReference>
<dbReference type="InterPro" id="IPR032675">
    <property type="entry name" value="LRR_dom_sf"/>
</dbReference>
<keyword evidence="2" id="KW-0433">Leucine-rich repeat</keyword>
<keyword evidence="4" id="KW-0808">Transferase</keyword>
<evidence type="ECO:0000256" key="1">
    <source>
        <dbReference type="ARBA" id="ARBA00022468"/>
    </source>
</evidence>
<dbReference type="PANTHER" id="PTHR24113">
    <property type="entry name" value="RAN GTPASE-ACTIVATING PROTEIN 1"/>
    <property type="match status" value="1"/>
</dbReference>
<dbReference type="GeneID" id="39988943"/>
<protein>
    <submittedName>
        <fullName evidence="4">cAMP-dependent protein kinase regulator</fullName>
    </submittedName>
</protein>
<reference evidence="4 5" key="1">
    <citation type="submission" date="2017-03" db="EMBL/GenBank/DDBJ databases">
        <title>An alternative strategy for trypanosome survival in the mammalian bloodstream revealed through genome and transcriptome analysis of the ubiquitous bovine parasite Trypanosoma (Megatrypanum) theileri.</title>
        <authorList>
            <person name="Kelly S."/>
            <person name="Ivens A."/>
            <person name="Mott A."/>
            <person name="O'Neill E."/>
            <person name="Emms D."/>
            <person name="Macleod O."/>
            <person name="Voorheis P."/>
            <person name="Matthews J."/>
            <person name="Matthews K."/>
            <person name="Carrington M."/>
        </authorList>
    </citation>
    <scope>NUCLEOTIDE SEQUENCE [LARGE SCALE GENOMIC DNA]</scope>
    <source>
        <strain evidence="4">Edinburgh</strain>
    </source>
</reference>
<name>A0A1X0NKZ2_9TRYP</name>
<dbReference type="GO" id="GO:0005096">
    <property type="term" value="F:GTPase activator activity"/>
    <property type="evidence" value="ECO:0007669"/>
    <property type="project" value="UniProtKB-KW"/>
</dbReference>
<dbReference type="GO" id="GO:0005829">
    <property type="term" value="C:cytosol"/>
    <property type="evidence" value="ECO:0007669"/>
    <property type="project" value="TreeGrafter"/>
</dbReference>
<dbReference type="Pfam" id="PF13516">
    <property type="entry name" value="LRR_6"/>
    <property type="match status" value="2"/>
</dbReference>
<comment type="caution">
    <text evidence="4">The sequence shown here is derived from an EMBL/GenBank/DDBJ whole genome shotgun (WGS) entry which is preliminary data.</text>
</comment>
<dbReference type="OrthoDB" id="120976at2759"/>
<evidence type="ECO:0000313" key="4">
    <source>
        <dbReference type="EMBL" id="ORC85366.1"/>
    </source>
</evidence>
<evidence type="ECO:0000313" key="5">
    <source>
        <dbReference type="Proteomes" id="UP000192257"/>
    </source>
</evidence>
<dbReference type="PANTHER" id="PTHR24113:SF12">
    <property type="entry name" value="RAN GTPASE-ACTIVATING PROTEIN 1"/>
    <property type="match status" value="1"/>
</dbReference>
<dbReference type="RefSeq" id="XP_028879432.1">
    <property type="nucleotide sequence ID" value="XM_029029163.1"/>
</dbReference>